<organism evidence="9 10">
    <name type="scientific">Naematelia encephala</name>
    <dbReference type="NCBI Taxonomy" id="71784"/>
    <lineage>
        <taxon>Eukaryota</taxon>
        <taxon>Fungi</taxon>
        <taxon>Dikarya</taxon>
        <taxon>Basidiomycota</taxon>
        <taxon>Agaricomycotina</taxon>
        <taxon>Tremellomycetes</taxon>
        <taxon>Tremellales</taxon>
        <taxon>Naemateliaceae</taxon>
        <taxon>Naematelia</taxon>
    </lineage>
</organism>
<comment type="similarity">
    <text evidence="1">Belongs to the APC5 family.</text>
</comment>
<evidence type="ECO:0000313" key="9">
    <source>
        <dbReference type="EMBL" id="ORY23427.1"/>
    </source>
</evidence>
<comment type="caution">
    <text evidence="9">The sequence shown here is derived from an EMBL/GenBank/DDBJ whole genome shotgun (WGS) entry which is preliminary data.</text>
</comment>
<dbReference type="AlphaFoldDB" id="A0A1Y2AMH7"/>
<dbReference type="GO" id="GO:0031145">
    <property type="term" value="P:anaphase-promoting complex-dependent catabolic process"/>
    <property type="evidence" value="ECO:0007669"/>
    <property type="project" value="TreeGrafter"/>
</dbReference>
<proteinExistence type="inferred from homology"/>
<gene>
    <name evidence="9" type="ORF">BCR39DRAFT_549234</name>
</gene>
<feature type="domain" description="Anaphase-promoting complex subunit 5" evidence="8">
    <location>
        <begin position="243"/>
        <end position="321"/>
    </location>
</feature>
<dbReference type="OrthoDB" id="2504561at2759"/>
<dbReference type="EMBL" id="MCFC01000079">
    <property type="protein sequence ID" value="ORY23427.1"/>
    <property type="molecule type" value="Genomic_DNA"/>
</dbReference>
<keyword evidence="5" id="KW-0833">Ubl conjugation pathway</keyword>
<reference evidence="9 10" key="1">
    <citation type="submission" date="2016-07" db="EMBL/GenBank/DDBJ databases">
        <title>Pervasive Adenine N6-methylation of Active Genes in Fungi.</title>
        <authorList>
            <consortium name="DOE Joint Genome Institute"/>
            <person name="Mondo S.J."/>
            <person name="Dannebaum R.O."/>
            <person name="Kuo R.C."/>
            <person name="Labutti K."/>
            <person name="Haridas S."/>
            <person name="Kuo A."/>
            <person name="Salamov A."/>
            <person name="Ahrendt S.R."/>
            <person name="Lipzen A."/>
            <person name="Sullivan W."/>
            <person name="Andreopoulos W.B."/>
            <person name="Clum A."/>
            <person name="Lindquist E."/>
            <person name="Daum C."/>
            <person name="Ramamoorthy G.K."/>
            <person name="Gryganskyi A."/>
            <person name="Culley D."/>
            <person name="Magnuson J.K."/>
            <person name="James T.Y."/>
            <person name="O'Malley M.A."/>
            <person name="Stajich J.E."/>
            <person name="Spatafora J.W."/>
            <person name="Visel A."/>
            <person name="Grigoriev I.V."/>
        </authorList>
    </citation>
    <scope>NUCLEOTIDE SEQUENCE [LARGE SCALE GENOMIC DNA]</scope>
    <source>
        <strain evidence="9 10">68-887.2</strain>
    </source>
</reference>
<sequence>MSSPTKRGRRPAPPPSSRLSDPSLPLHLALSYLLIKLYPLNSEREPIPIYRHTFISAILAIVMREYLEVSDTPVSFEALVDETDTLIKAEADWLKLHIKGLRTKGQPVEPIKEQRAVFESWLGGYKTAFSDVADGGIFLDLLEKDLGDRINVDDDEEILELPEPFERHSPIGIFVRKVLLTLRRLSFDETAALSRQCGEWCGVTLAGPSRWGALGGGNRKLAMEQPLDRRIKAFEGMREAEAAGDVTGGLAQLRKFYDYQFPSSGRAQHQHALLNLAHFHYSTGGLESARAALEEAIRVSRADGDKACLRHCMSLLHRLNTEASPLPSSQNTFRVQQTPISSSVLPKPTSPMDELWNLRAALDLGEPVHVAMRRIHLAMARYDQTSLKPEDKREPREGWTTEHDLDLAAWHAAQASLWGMMGSEHLCELHEDLALRSGGVSGDARLTVALARAERMTNKARYDDALRLLLDFDLLQGMNMTEYHRWTKVVWAVLDRRAVLNGDISSLELLDSLRPSPCTMRKLGPGGIVRDMAHPSPILDNGETEPSVNARLIQDEIRTSLSKVRKMQESKTPPHLSLPLVLSDIQLSSELGLWTLYRFGIVLMADILLSMEGGKLAQKAKNEVESIWDQVNLLTWTHYYLPT</sequence>
<dbReference type="InterPro" id="IPR026000">
    <property type="entry name" value="Apc5_dom"/>
</dbReference>
<dbReference type="GO" id="GO:0051301">
    <property type="term" value="P:cell division"/>
    <property type="evidence" value="ECO:0007669"/>
    <property type="project" value="UniProtKB-KW"/>
</dbReference>
<keyword evidence="3" id="KW-0132">Cell division</keyword>
<evidence type="ECO:0000256" key="4">
    <source>
        <dbReference type="ARBA" id="ARBA00022776"/>
    </source>
</evidence>
<feature type="compositionally biased region" description="Basic residues" evidence="7">
    <location>
        <begin position="1"/>
        <end position="10"/>
    </location>
</feature>
<keyword evidence="4" id="KW-0498">Mitosis</keyword>
<protein>
    <recommendedName>
        <fullName evidence="2">Anaphase-promoting complex subunit 5</fullName>
    </recommendedName>
</protein>
<keyword evidence="6" id="KW-0131">Cell cycle</keyword>
<dbReference type="Proteomes" id="UP000193986">
    <property type="component" value="Unassembled WGS sequence"/>
</dbReference>
<dbReference type="GO" id="GO:0045842">
    <property type="term" value="P:positive regulation of mitotic metaphase/anaphase transition"/>
    <property type="evidence" value="ECO:0007669"/>
    <property type="project" value="TreeGrafter"/>
</dbReference>
<feature type="region of interest" description="Disordered" evidence="7">
    <location>
        <begin position="1"/>
        <end position="21"/>
    </location>
</feature>
<dbReference type="PANTHER" id="PTHR12830:SF9">
    <property type="entry name" value="ANAPHASE-PROMOTING COMPLEX SUBUNIT 5"/>
    <property type="match status" value="1"/>
</dbReference>
<evidence type="ECO:0000256" key="2">
    <source>
        <dbReference type="ARBA" id="ARBA00016066"/>
    </source>
</evidence>
<feature type="region of interest" description="Disordered" evidence="7">
    <location>
        <begin position="326"/>
        <end position="346"/>
    </location>
</feature>
<dbReference type="Pfam" id="PF12862">
    <property type="entry name" value="ANAPC5"/>
    <property type="match status" value="1"/>
</dbReference>
<evidence type="ECO:0000256" key="3">
    <source>
        <dbReference type="ARBA" id="ARBA00022618"/>
    </source>
</evidence>
<dbReference type="InParanoid" id="A0A1Y2AMH7"/>
<evidence type="ECO:0000256" key="7">
    <source>
        <dbReference type="SAM" id="MobiDB-lite"/>
    </source>
</evidence>
<evidence type="ECO:0000256" key="6">
    <source>
        <dbReference type="ARBA" id="ARBA00023306"/>
    </source>
</evidence>
<evidence type="ECO:0000256" key="1">
    <source>
        <dbReference type="ARBA" id="ARBA00007450"/>
    </source>
</evidence>
<evidence type="ECO:0000259" key="8">
    <source>
        <dbReference type="Pfam" id="PF12862"/>
    </source>
</evidence>
<dbReference type="STRING" id="71784.A0A1Y2AMH7"/>
<dbReference type="PANTHER" id="PTHR12830">
    <property type="entry name" value="ANAPHASE-PROMOTING COMPLEX SUBUNIT 5"/>
    <property type="match status" value="1"/>
</dbReference>
<evidence type="ECO:0000256" key="5">
    <source>
        <dbReference type="ARBA" id="ARBA00022786"/>
    </source>
</evidence>
<accession>A0A1Y2AMH7</accession>
<dbReference type="GO" id="GO:0005680">
    <property type="term" value="C:anaphase-promoting complex"/>
    <property type="evidence" value="ECO:0007669"/>
    <property type="project" value="InterPro"/>
</dbReference>
<keyword evidence="10" id="KW-1185">Reference proteome</keyword>
<evidence type="ECO:0000313" key="10">
    <source>
        <dbReference type="Proteomes" id="UP000193986"/>
    </source>
</evidence>
<dbReference type="InterPro" id="IPR037679">
    <property type="entry name" value="Apc5"/>
</dbReference>
<feature type="compositionally biased region" description="Polar residues" evidence="7">
    <location>
        <begin position="326"/>
        <end position="344"/>
    </location>
</feature>
<dbReference type="GO" id="GO:0070979">
    <property type="term" value="P:protein K11-linked ubiquitination"/>
    <property type="evidence" value="ECO:0007669"/>
    <property type="project" value="TreeGrafter"/>
</dbReference>
<name>A0A1Y2AMH7_9TREE</name>